<feature type="chain" id="PRO_5018097800" evidence="1">
    <location>
        <begin position="23"/>
        <end position="106"/>
    </location>
</feature>
<evidence type="ECO:0000313" key="2">
    <source>
        <dbReference type="EMBL" id="RNA04758.1"/>
    </source>
</evidence>
<dbReference type="OrthoDB" id="10442505at2759"/>
<keyword evidence="3" id="KW-1185">Reference proteome</keyword>
<comment type="caution">
    <text evidence="2">The sequence shown here is derived from an EMBL/GenBank/DDBJ whole genome shotgun (WGS) entry which is preliminary data.</text>
</comment>
<evidence type="ECO:0000256" key="1">
    <source>
        <dbReference type="SAM" id="SignalP"/>
    </source>
</evidence>
<sequence>MIKLMIFSIVLLCLFCLEQANGYNCYSCSSCSAGSFSRTRIYCPFGCYVQRASSTPYTIRYNQGCYDPRFSSYNNLANYYSCFTDYCNTISKLNGSNQIQENNKIV</sequence>
<feature type="signal peptide" evidence="1">
    <location>
        <begin position="1"/>
        <end position="22"/>
    </location>
</feature>
<reference evidence="2 3" key="1">
    <citation type="journal article" date="2018" name="Sci. Rep.">
        <title>Genomic signatures of local adaptation to the degree of environmental predictability in rotifers.</title>
        <authorList>
            <person name="Franch-Gras L."/>
            <person name="Hahn C."/>
            <person name="Garcia-Roger E.M."/>
            <person name="Carmona M.J."/>
            <person name="Serra M."/>
            <person name="Gomez A."/>
        </authorList>
    </citation>
    <scope>NUCLEOTIDE SEQUENCE [LARGE SCALE GENOMIC DNA]</scope>
    <source>
        <strain evidence="2">HYR1</strain>
    </source>
</reference>
<dbReference type="EMBL" id="REGN01007976">
    <property type="protein sequence ID" value="RNA04758.1"/>
    <property type="molecule type" value="Genomic_DNA"/>
</dbReference>
<protein>
    <submittedName>
        <fullName evidence="2">Uncharacterized protein</fullName>
    </submittedName>
</protein>
<proteinExistence type="predicted"/>
<organism evidence="2 3">
    <name type="scientific">Brachionus plicatilis</name>
    <name type="common">Marine rotifer</name>
    <name type="synonym">Brachionus muelleri</name>
    <dbReference type="NCBI Taxonomy" id="10195"/>
    <lineage>
        <taxon>Eukaryota</taxon>
        <taxon>Metazoa</taxon>
        <taxon>Spiralia</taxon>
        <taxon>Gnathifera</taxon>
        <taxon>Rotifera</taxon>
        <taxon>Eurotatoria</taxon>
        <taxon>Monogononta</taxon>
        <taxon>Pseudotrocha</taxon>
        <taxon>Ploima</taxon>
        <taxon>Brachionidae</taxon>
        <taxon>Brachionus</taxon>
    </lineage>
</organism>
<accession>A0A3M7Q1D8</accession>
<keyword evidence="1" id="KW-0732">Signal</keyword>
<gene>
    <name evidence="2" type="ORF">BpHYR1_038127</name>
</gene>
<dbReference type="AlphaFoldDB" id="A0A3M7Q1D8"/>
<name>A0A3M7Q1D8_BRAPC</name>
<evidence type="ECO:0000313" key="3">
    <source>
        <dbReference type="Proteomes" id="UP000276133"/>
    </source>
</evidence>
<dbReference type="Proteomes" id="UP000276133">
    <property type="component" value="Unassembled WGS sequence"/>
</dbReference>